<comment type="catalytic activity">
    <reaction evidence="1">
        <text>Random endo-hydrolysis of N-acetyl-beta-D-glucosaminide (1-&gt;4)-beta-linkages in chitin and chitodextrins.</text>
        <dbReference type="EC" id="3.2.1.14"/>
    </reaction>
</comment>
<dbReference type="EMBL" id="CP137640">
    <property type="protein sequence ID" value="WVX79939.1"/>
    <property type="molecule type" value="Genomic_DNA"/>
</dbReference>
<dbReference type="PROSITE" id="PS51910">
    <property type="entry name" value="GH18_2"/>
    <property type="match status" value="1"/>
</dbReference>
<evidence type="ECO:0000313" key="9">
    <source>
        <dbReference type="EMBL" id="WVX79939.1"/>
    </source>
</evidence>
<dbReference type="PANTHER" id="PTHR11177">
    <property type="entry name" value="CHITINASE"/>
    <property type="match status" value="1"/>
</dbReference>
<dbReference type="Proteomes" id="UP001357223">
    <property type="component" value="Chromosome"/>
</dbReference>
<evidence type="ECO:0000256" key="1">
    <source>
        <dbReference type="ARBA" id="ARBA00000822"/>
    </source>
</evidence>
<dbReference type="SMART" id="SM00636">
    <property type="entry name" value="Glyco_18"/>
    <property type="match status" value="1"/>
</dbReference>
<reference evidence="9 10" key="1">
    <citation type="submission" date="2023-10" db="EMBL/GenBank/DDBJ databases">
        <title>Niallia locisalis sp.nov. isolated from a salt pond sample.</title>
        <authorList>
            <person name="Li X.-J."/>
            <person name="Dong L."/>
        </authorList>
    </citation>
    <scope>NUCLEOTIDE SEQUENCE [LARGE SCALE GENOMIC DNA]</scope>
    <source>
        <strain evidence="9 10">DSM 29761</strain>
    </source>
</reference>
<keyword evidence="4 5" id="KW-0326">Glycosidase</keyword>
<feature type="compositionally biased region" description="Basic and acidic residues" evidence="7">
    <location>
        <begin position="49"/>
        <end position="63"/>
    </location>
</feature>
<dbReference type="Gene3D" id="3.40.5.30">
    <property type="entry name" value="(Trans)glycosidases - domain 2"/>
    <property type="match status" value="1"/>
</dbReference>
<keyword evidence="3 5" id="KW-0378">Hydrolase</keyword>
<dbReference type="InterPro" id="IPR017853">
    <property type="entry name" value="GH"/>
</dbReference>
<dbReference type="InterPro" id="IPR011583">
    <property type="entry name" value="Chitinase_II/V-like_cat"/>
</dbReference>
<evidence type="ECO:0000256" key="2">
    <source>
        <dbReference type="ARBA" id="ARBA00012729"/>
    </source>
</evidence>
<evidence type="ECO:0000259" key="8">
    <source>
        <dbReference type="PROSITE" id="PS51910"/>
    </source>
</evidence>
<comment type="similarity">
    <text evidence="6">Belongs to the glycosyl hydrolase 18 family.</text>
</comment>
<dbReference type="Pfam" id="PF00704">
    <property type="entry name" value="Glyco_hydro_18"/>
    <property type="match status" value="1"/>
</dbReference>
<evidence type="ECO:0000313" key="10">
    <source>
        <dbReference type="Proteomes" id="UP001357223"/>
    </source>
</evidence>
<gene>
    <name evidence="9" type="ORF">R4Z09_22015</name>
</gene>
<sequence>MRIRNLLLSLIIIFTFTGGFFAGVLYSNHKDEQEAENIKTHQQSTQSVKNEKNQQRSKQESEQKQQTAIEDSKVLIGYMQDFRDPNIVNYADLTHVIFSFAHPLKDGSLIFNGDTALNNLRSIVSKAHEQNTKVMLAVGGWFHIYSGESYPYFKEAISNPDSRKKLVTELAGIAEREKLDGIDIDFEHPRTTEDAQNLAVFTQELGELLHSKNKELSIAVNAKVHSVTGTEITNVVYEPQMFNYVDHVNIMAYDGQWDGGYNAANLAPYHHIENIVGYWSRLFDSHQIAKEKLVLGVPFYAQPEDPNVNQLSYAAIINSNPENAEQDTVVMNGTTYYYNGVETVQKKTELALDNGFGGMMLWEAGHDANGADSLTAAISDFLDEKPEYTLRSNN</sequence>
<dbReference type="InterPro" id="IPR050314">
    <property type="entry name" value="Glycosyl_Hydrlase_18"/>
</dbReference>
<organism evidence="9 10">
    <name type="scientific">Niallia oryzisoli</name>
    <dbReference type="NCBI Taxonomy" id="1737571"/>
    <lineage>
        <taxon>Bacteria</taxon>
        <taxon>Bacillati</taxon>
        <taxon>Bacillota</taxon>
        <taxon>Bacilli</taxon>
        <taxon>Bacillales</taxon>
        <taxon>Bacillaceae</taxon>
        <taxon>Niallia</taxon>
    </lineage>
</organism>
<evidence type="ECO:0000256" key="3">
    <source>
        <dbReference type="ARBA" id="ARBA00022801"/>
    </source>
</evidence>
<dbReference type="InterPro" id="IPR001223">
    <property type="entry name" value="Glyco_hydro18_cat"/>
</dbReference>
<keyword evidence="10" id="KW-1185">Reference proteome</keyword>
<dbReference type="PROSITE" id="PS01095">
    <property type="entry name" value="GH18_1"/>
    <property type="match status" value="1"/>
</dbReference>
<evidence type="ECO:0000256" key="6">
    <source>
        <dbReference type="RuleBase" id="RU004453"/>
    </source>
</evidence>
<feature type="domain" description="GH18" evidence="8">
    <location>
        <begin position="73"/>
        <end position="385"/>
    </location>
</feature>
<evidence type="ECO:0000256" key="7">
    <source>
        <dbReference type="SAM" id="MobiDB-lite"/>
    </source>
</evidence>
<dbReference type="GO" id="GO:0016787">
    <property type="term" value="F:hydrolase activity"/>
    <property type="evidence" value="ECO:0007669"/>
    <property type="project" value="UniProtKB-KW"/>
</dbReference>
<dbReference type="RefSeq" id="WP_338448870.1">
    <property type="nucleotide sequence ID" value="NZ_CP137640.1"/>
</dbReference>
<accession>A0ABZ2CFM7</accession>
<evidence type="ECO:0000256" key="5">
    <source>
        <dbReference type="RuleBase" id="RU000489"/>
    </source>
</evidence>
<evidence type="ECO:0000256" key="4">
    <source>
        <dbReference type="ARBA" id="ARBA00023295"/>
    </source>
</evidence>
<dbReference type="EC" id="3.2.1.14" evidence="2"/>
<proteinExistence type="inferred from homology"/>
<dbReference type="InterPro" id="IPR001579">
    <property type="entry name" value="Glyco_hydro_18_chit_AS"/>
</dbReference>
<dbReference type="Gene3D" id="3.20.20.80">
    <property type="entry name" value="Glycosidases"/>
    <property type="match status" value="1"/>
</dbReference>
<feature type="region of interest" description="Disordered" evidence="7">
    <location>
        <begin position="40"/>
        <end position="66"/>
    </location>
</feature>
<protein>
    <recommendedName>
        <fullName evidence="2">chitinase</fullName>
        <ecNumber evidence="2">3.2.1.14</ecNumber>
    </recommendedName>
</protein>
<dbReference type="PANTHER" id="PTHR11177:SF317">
    <property type="entry name" value="CHITINASE 12-RELATED"/>
    <property type="match status" value="1"/>
</dbReference>
<name>A0ABZ2CFM7_9BACI</name>
<dbReference type="SUPFAM" id="SSF51445">
    <property type="entry name" value="(Trans)glycosidases"/>
    <property type="match status" value="1"/>
</dbReference>